<accession>A0A972FF80</accession>
<keyword evidence="6" id="KW-0282">Flagellum</keyword>
<dbReference type="GO" id="GO:0044781">
    <property type="term" value="P:bacterial-type flagellum organization"/>
    <property type="evidence" value="ECO:0007669"/>
    <property type="project" value="UniProtKB-KW"/>
</dbReference>
<comment type="subcellular location">
    <subcellularLocation>
        <location evidence="1">Cytoplasm</location>
        <location evidence="1">Cytosol</location>
    </subcellularLocation>
</comment>
<keyword evidence="2" id="KW-0963">Cytoplasm</keyword>
<evidence type="ECO:0000256" key="3">
    <source>
        <dbReference type="ARBA" id="ARBA00022795"/>
    </source>
</evidence>
<evidence type="ECO:0000256" key="1">
    <source>
        <dbReference type="ARBA" id="ARBA00004514"/>
    </source>
</evidence>
<comment type="caution">
    <text evidence="6">The sequence shown here is derived from an EMBL/GenBank/DDBJ whole genome shotgun (WGS) entry which is preliminary data.</text>
</comment>
<dbReference type="InterPro" id="IPR008622">
    <property type="entry name" value="FliT"/>
</dbReference>
<protein>
    <recommendedName>
        <fullName evidence="5">Flagellar protein FliT</fullName>
    </recommendedName>
</protein>
<evidence type="ECO:0000313" key="6">
    <source>
        <dbReference type="EMBL" id="NMG04262.1"/>
    </source>
</evidence>
<evidence type="ECO:0000256" key="5">
    <source>
        <dbReference type="ARBA" id="ARBA00093797"/>
    </source>
</evidence>
<keyword evidence="4" id="KW-0143">Chaperone</keyword>
<proteinExistence type="predicted"/>
<dbReference type="Pfam" id="PF05400">
    <property type="entry name" value="FliT"/>
    <property type="match status" value="1"/>
</dbReference>
<dbReference type="Gene3D" id="1.20.58.380">
    <property type="entry name" value="Flagellar protein flit"/>
    <property type="match status" value="1"/>
</dbReference>
<keyword evidence="6" id="KW-0969">Cilium</keyword>
<sequence length="108" mass="12140">MLTPESCAEMLACYESMLVAAQANDLDTMSTLERRIIALRHAATDSRENREWSQTEVEEMRKQIARMLELHTQILEHLGPLLDETRKLLGGSAKDRAVRSAYSALGPP</sequence>
<dbReference type="EMBL" id="WTVM01000106">
    <property type="protein sequence ID" value="NMG04262.1"/>
    <property type="molecule type" value="Genomic_DNA"/>
</dbReference>
<keyword evidence="6" id="KW-0966">Cell projection</keyword>
<keyword evidence="3" id="KW-1005">Bacterial flagellum biogenesis</keyword>
<dbReference type="AlphaFoldDB" id="A0A972FF80"/>
<evidence type="ECO:0000256" key="4">
    <source>
        <dbReference type="ARBA" id="ARBA00023186"/>
    </source>
</evidence>
<organism evidence="6 7">
    <name type="scientific">Azoarcus taiwanensis</name>
    <dbReference type="NCBI Taxonomy" id="666964"/>
    <lineage>
        <taxon>Bacteria</taxon>
        <taxon>Pseudomonadati</taxon>
        <taxon>Pseudomonadota</taxon>
        <taxon>Betaproteobacteria</taxon>
        <taxon>Rhodocyclales</taxon>
        <taxon>Zoogloeaceae</taxon>
        <taxon>Azoarcus</taxon>
    </lineage>
</organism>
<name>A0A972FF80_9RHOO</name>
<reference evidence="6" key="1">
    <citation type="submission" date="2019-12" db="EMBL/GenBank/DDBJ databases">
        <title>Comparative genomics gives insights into the taxonomy of the Azoarcus-Aromatoleum group and reveals separate origins of nif in the plant-associated Azoarcus and non-plant-associated Aromatoleum sub-groups.</title>
        <authorList>
            <person name="Lafos M."/>
            <person name="Maluk M."/>
            <person name="Batista M."/>
            <person name="Junghare M."/>
            <person name="Carmona M."/>
            <person name="Faoro H."/>
            <person name="Cruz L.M."/>
            <person name="Battistoni F."/>
            <person name="De Souza E."/>
            <person name="Pedrosa F."/>
            <person name="Chen W.-M."/>
            <person name="Poole P.S."/>
            <person name="Dixon R.A."/>
            <person name="James E.K."/>
        </authorList>
    </citation>
    <scope>NUCLEOTIDE SEQUENCE</scope>
    <source>
        <strain evidence="6">NSC3</strain>
    </source>
</reference>
<evidence type="ECO:0000313" key="7">
    <source>
        <dbReference type="Proteomes" id="UP000599523"/>
    </source>
</evidence>
<evidence type="ECO:0000256" key="2">
    <source>
        <dbReference type="ARBA" id="ARBA00022490"/>
    </source>
</evidence>
<keyword evidence="7" id="KW-1185">Reference proteome</keyword>
<dbReference type="Proteomes" id="UP000599523">
    <property type="component" value="Unassembled WGS sequence"/>
</dbReference>
<gene>
    <name evidence="6" type="ORF">GPA21_14995</name>
</gene>